<dbReference type="PATRIC" id="fig|1280947.3.peg.647"/>
<dbReference type="EMBL" id="AWFG01000002">
    <property type="protein sequence ID" value="KCZ60608.1"/>
    <property type="molecule type" value="Genomic_DNA"/>
</dbReference>
<reference evidence="2 3" key="1">
    <citation type="journal article" date="2014" name="Antonie Van Leeuwenhoek">
        <title>Hyphomonas beringensis sp. nov. and Hyphomonas chukchiensis sp. nov., isolated from surface seawater of the Bering Sea and Chukchi Sea.</title>
        <authorList>
            <person name="Li C."/>
            <person name="Lai Q."/>
            <person name="Li G."/>
            <person name="Dong C."/>
            <person name="Wang J."/>
            <person name="Liao Y."/>
            <person name="Shao Z."/>
        </authorList>
    </citation>
    <scope>NUCLEOTIDE SEQUENCE [LARGE SCALE GENOMIC DNA]</scope>
    <source>
        <strain evidence="2 3">BH-BN04-4</strain>
    </source>
</reference>
<dbReference type="SUPFAM" id="SSF159888">
    <property type="entry name" value="YdhG-like"/>
    <property type="match status" value="1"/>
</dbReference>
<dbReference type="STRING" id="1280947.HY30_11590"/>
<gene>
    <name evidence="2" type="ORF">HY30_11590</name>
</gene>
<accession>A0A062UR29</accession>
<protein>
    <recommendedName>
        <fullName evidence="1">YdhG-like domain-containing protein</fullName>
    </recommendedName>
</protein>
<keyword evidence="3" id="KW-1185">Reference proteome</keyword>
<dbReference type="OrthoDB" id="5951444at2"/>
<dbReference type="AlphaFoldDB" id="A0A062UR29"/>
<dbReference type="Proteomes" id="UP000027190">
    <property type="component" value="Unassembled WGS sequence"/>
</dbReference>
<proteinExistence type="predicted"/>
<dbReference type="Pfam" id="PF08818">
    <property type="entry name" value="DUF1801"/>
    <property type="match status" value="1"/>
</dbReference>
<dbReference type="InterPro" id="IPR014922">
    <property type="entry name" value="YdhG-like"/>
</dbReference>
<sequence>MGKAANKTQQTTLSPEAFIAGIESPRRKADAETLLVWFGDVTGLKPKMWGPSIIGYGRYHYKYESGREGDMLMTGFSPRKASLVLYIMPGHEGMDALLARLGKHKTGAGCLYINTLADVDMDVLREMVEEGVAHMRATYETWDE</sequence>
<evidence type="ECO:0000259" key="1">
    <source>
        <dbReference type="Pfam" id="PF08818"/>
    </source>
</evidence>
<dbReference type="eggNOG" id="ENOG5032S5R">
    <property type="taxonomic scope" value="Bacteria"/>
</dbReference>
<dbReference type="RefSeq" id="WP_034737040.1">
    <property type="nucleotide sequence ID" value="NZ_AWFG01000002.1"/>
</dbReference>
<feature type="domain" description="YdhG-like" evidence="1">
    <location>
        <begin position="27"/>
        <end position="130"/>
    </location>
</feature>
<evidence type="ECO:0000313" key="3">
    <source>
        <dbReference type="Proteomes" id="UP000027190"/>
    </source>
</evidence>
<evidence type="ECO:0000313" key="2">
    <source>
        <dbReference type="EMBL" id="KCZ60608.1"/>
    </source>
</evidence>
<comment type="caution">
    <text evidence="2">The sequence shown here is derived from an EMBL/GenBank/DDBJ whole genome shotgun (WGS) entry which is preliminary data.</text>
</comment>
<name>A0A062UR29_9PROT</name>
<organism evidence="2 3">
    <name type="scientific">Hyphomonas chukchiensis</name>
    <dbReference type="NCBI Taxonomy" id="1280947"/>
    <lineage>
        <taxon>Bacteria</taxon>
        <taxon>Pseudomonadati</taxon>
        <taxon>Pseudomonadota</taxon>
        <taxon>Alphaproteobacteria</taxon>
        <taxon>Hyphomonadales</taxon>
        <taxon>Hyphomonadaceae</taxon>
        <taxon>Hyphomonas</taxon>
    </lineage>
</organism>